<accession>A0A5S9QFI6</accession>
<dbReference type="Pfam" id="PF02666">
    <property type="entry name" value="PS_Dcarbxylase"/>
    <property type="match status" value="1"/>
</dbReference>
<organism evidence="6 7">
    <name type="scientific">BD1-7 clade bacterium</name>
    <dbReference type="NCBI Taxonomy" id="2029982"/>
    <lineage>
        <taxon>Bacteria</taxon>
        <taxon>Pseudomonadati</taxon>
        <taxon>Pseudomonadota</taxon>
        <taxon>Gammaproteobacteria</taxon>
        <taxon>Cellvibrionales</taxon>
        <taxon>Spongiibacteraceae</taxon>
        <taxon>BD1-7 clade</taxon>
    </lineage>
</organism>
<dbReference type="Pfam" id="PF12588">
    <property type="entry name" value="PSDC"/>
    <property type="match status" value="1"/>
</dbReference>
<dbReference type="GO" id="GO:0004609">
    <property type="term" value="F:phosphatidylserine decarboxylase activity"/>
    <property type="evidence" value="ECO:0007669"/>
    <property type="project" value="UniProtKB-EC"/>
</dbReference>
<dbReference type="PANTHER" id="PTHR10067">
    <property type="entry name" value="PHOSPHATIDYLSERINE DECARBOXYLASE"/>
    <property type="match status" value="1"/>
</dbReference>
<feature type="domain" description="L-tryptophan decarboxylase PsiD-like" evidence="5">
    <location>
        <begin position="92"/>
        <end position="222"/>
    </location>
</feature>
<proteinExistence type="predicted"/>
<evidence type="ECO:0000259" key="5">
    <source>
        <dbReference type="Pfam" id="PF12588"/>
    </source>
</evidence>
<name>A0A5S9QFI6_9GAMM</name>
<dbReference type="Proteomes" id="UP000434580">
    <property type="component" value="Unassembled WGS sequence"/>
</dbReference>
<dbReference type="InterPro" id="IPR022237">
    <property type="entry name" value="PsiD-like"/>
</dbReference>
<keyword evidence="2" id="KW-0865">Zymogen</keyword>
<dbReference type="GO" id="GO:0008654">
    <property type="term" value="P:phospholipid biosynthetic process"/>
    <property type="evidence" value="ECO:0007669"/>
    <property type="project" value="InterPro"/>
</dbReference>
<dbReference type="EC" id="4.1.1.65" evidence="6"/>
<sequence>MNKDINVLTVELAGQSLMSDVPFNMPFDTSLDATHNIHIDRLSQRLTAEVSQRWAASVELTTGSVSVAADWYGRWLSRSKAAFIHADKPLHRSVRALQFLLEKDLHLAELLDNMLRQGSALQRSEMEVEHAVVETTDEWLLCLHHAVTSAPKFELERGFGLDPLYGVLVFMLATDAADEFFSHEAVNRCFLQMMNTWYAFLSSPASLSTLNTGPNGWLCHESWVRNRLDQYVTSRMLTDDPVHWGFSTYLSFQNRRVIQICRPLDGYSDTPEVNSIVVSPCDGRLSEVLHSVNRKTHVMLRDQSALLSTLVPDDAEFHSEGADFFRINLGVFDLHRWFAPVSGTIVSVEKIPANRCVAPLLQIMALDPAKSSVNTMVRILIETKHAAGNKKVLVLALGSASSSSVCSYAKAGQCVEKGDEIGWFNDAGGVICLIFEANLIERFIHSSPPQQLSVCQQTHLRAKAQIAVVDI</sequence>
<gene>
    <name evidence="6" type="primary">psd_2</name>
    <name evidence="6" type="ORF">DPBNPPHM_02248</name>
</gene>
<evidence type="ECO:0000313" key="7">
    <source>
        <dbReference type="Proteomes" id="UP000434580"/>
    </source>
</evidence>
<keyword evidence="1" id="KW-0210">Decarboxylase</keyword>
<dbReference type="InterPro" id="IPR003817">
    <property type="entry name" value="PS_Dcarbxylase"/>
</dbReference>
<evidence type="ECO:0000256" key="4">
    <source>
        <dbReference type="ARBA" id="ARBA00023317"/>
    </source>
</evidence>
<keyword evidence="4" id="KW-0670">Pyruvate</keyword>
<dbReference type="EMBL" id="CACSII010000019">
    <property type="protein sequence ID" value="CAA0117306.1"/>
    <property type="molecule type" value="Genomic_DNA"/>
</dbReference>
<evidence type="ECO:0000256" key="2">
    <source>
        <dbReference type="ARBA" id="ARBA00023145"/>
    </source>
</evidence>
<dbReference type="OrthoDB" id="9802030at2"/>
<evidence type="ECO:0000256" key="1">
    <source>
        <dbReference type="ARBA" id="ARBA00022793"/>
    </source>
</evidence>
<dbReference type="AlphaFoldDB" id="A0A5S9QFI6"/>
<evidence type="ECO:0000256" key="3">
    <source>
        <dbReference type="ARBA" id="ARBA00023239"/>
    </source>
</evidence>
<reference evidence="6 7" key="1">
    <citation type="submission" date="2019-11" db="EMBL/GenBank/DDBJ databases">
        <authorList>
            <person name="Holert J."/>
        </authorList>
    </citation>
    <scope>NUCLEOTIDE SEQUENCE [LARGE SCALE GENOMIC DNA]</scope>
    <source>
        <strain evidence="6">BC5_2</strain>
    </source>
</reference>
<evidence type="ECO:0000313" key="6">
    <source>
        <dbReference type="EMBL" id="CAA0117306.1"/>
    </source>
</evidence>
<protein>
    <submittedName>
        <fullName evidence="6">Phosphatidylserine decarboxylase proenzyme</fullName>
        <ecNumber evidence="6">4.1.1.65</ecNumber>
    </submittedName>
</protein>
<keyword evidence="3 6" id="KW-0456">Lyase</keyword>